<feature type="transmembrane region" description="Helical" evidence="8">
    <location>
        <begin position="6"/>
        <end position="24"/>
    </location>
</feature>
<protein>
    <recommendedName>
        <fullName evidence="9">Major facilitator superfamily (MFS) profile domain-containing protein</fullName>
    </recommendedName>
</protein>
<evidence type="ECO:0000259" key="9">
    <source>
        <dbReference type="PROSITE" id="PS50850"/>
    </source>
</evidence>
<reference evidence="11" key="1">
    <citation type="journal article" date="2021" name="BMC Genomics">
        <title>Chromosome-level genome assembly and manually-curated proteome of model necrotroph Parastagonospora nodorum Sn15 reveals a genome-wide trove of candidate effector homologs, and redundancy of virulence-related functions within an accessory chromosome.</title>
        <authorList>
            <person name="Bertazzoni S."/>
            <person name="Jones D.A.B."/>
            <person name="Phan H.T."/>
            <person name="Tan K.-C."/>
            <person name="Hane J.K."/>
        </authorList>
    </citation>
    <scope>NUCLEOTIDE SEQUENCE [LARGE SCALE GENOMIC DNA]</scope>
    <source>
        <strain evidence="11">SN15 / ATCC MYA-4574 / FGSC 10173)</strain>
    </source>
</reference>
<feature type="transmembrane region" description="Helical" evidence="8">
    <location>
        <begin position="422"/>
        <end position="441"/>
    </location>
</feature>
<keyword evidence="3 7" id="KW-0813">Transport</keyword>
<feature type="transmembrane region" description="Helical" evidence="8">
    <location>
        <begin position="324"/>
        <end position="342"/>
    </location>
</feature>
<feature type="transmembrane region" description="Helical" evidence="8">
    <location>
        <begin position="388"/>
        <end position="410"/>
    </location>
</feature>
<name>A0A7U2I9S4_PHANO</name>
<proteinExistence type="inferred from homology"/>
<keyword evidence="6 8" id="KW-0472">Membrane</keyword>
<keyword evidence="5 8" id="KW-1133">Transmembrane helix</keyword>
<feature type="transmembrane region" description="Helical" evidence="8">
    <location>
        <begin position="127"/>
        <end position="148"/>
    </location>
</feature>
<sequence length="530" mass="57740">DDGYKLLVPAQLSSFLSLVFSAGNMGLTFNVFLAVFAATGSFLFGYDSGVMTIVIKSPNFLDYFNTTTTSATIGAINATFSGGAFFGSLMGGLTMDSLGRRKTILVGAIINLVGAILQAGAQNLAMVLVGRILAGWAVGVLSMSVPIYQSECAHPKTRGLIVGIGQQMIGVGFIVSTWVGFGSSKVPDTSPFSWRFPLAFQCLPCLILICGMMFFPESPRYLVEIDRADEALVVLKKLHFDGSNSDWIQSEFNEIKLTIDAERAITAPGWRVMFTVPVWRTRLMHATLVQFFGQMTGINVIGYYSTILYDNLGIQGDRNLLVTSIYNVVGPIFNLVFIVFFLDKVGRKKPLIFGTIGISLALICEAALGSQVDSATGSRRAGISGAGVFFLFLVSCIFSVSFGPISWVYASEIMPLSIRGRGSAFATGVGNWLVGTVWSQVSPIGLGKITYKFYFIFVAFNLCVTLPTIWFIFKETNQLTLEEIDLLFGDQAIATHMLSDDLDDKEKQIEMERIEDAKRKLAATNVTAVH</sequence>
<feature type="transmembrane region" description="Helical" evidence="8">
    <location>
        <begin position="160"/>
        <end position="181"/>
    </location>
</feature>
<dbReference type="VEuPathDB" id="FungiDB:JI435_132740"/>
<evidence type="ECO:0000313" key="11">
    <source>
        <dbReference type="Proteomes" id="UP000663193"/>
    </source>
</evidence>
<dbReference type="GO" id="GO:0016020">
    <property type="term" value="C:membrane"/>
    <property type="evidence" value="ECO:0007669"/>
    <property type="project" value="UniProtKB-SubCell"/>
</dbReference>
<dbReference type="AlphaFoldDB" id="A0A7U2I9S4"/>
<dbReference type="InterPro" id="IPR003663">
    <property type="entry name" value="Sugar/inositol_transpt"/>
</dbReference>
<gene>
    <name evidence="10" type="ORF">JI435_132740</name>
</gene>
<comment type="subcellular location">
    <subcellularLocation>
        <location evidence="1">Membrane</location>
        <topology evidence="1">Multi-pass membrane protein</topology>
    </subcellularLocation>
</comment>
<feature type="transmembrane region" description="Helical" evidence="8">
    <location>
        <begin position="193"/>
        <end position="215"/>
    </location>
</feature>
<feature type="transmembrane region" description="Helical" evidence="8">
    <location>
        <begin position="283"/>
        <end position="304"/>
    </location>
</feature>
<dbReference type="InterPro" id="IPR036259">
    <property type="entry name" value="MFS_trans_sf"/>
</dbReference>
<dbReference type="Pfam" id="PF00083">
    <property type="entry name" value="Sugar_tr"/>
    <property type="match status" value="1"/>
</dbReference>
<dbReference type="SUPFAM" id="SSF103473">
    <property type="entry name" value="MFS general substrate transporter"/>
    <property type="match status" value="1"/>
</dbReference>
<evidence type="ECO:0000256" key="5">
    <source>
        <dbReference type="ARBA" id="ARBA00022989"/>
    </source>
</evidence>
<feature type="transmembrane region" description="Helical" evidence="8">
    <location>
        <begin position="453"/>
        <end position="473"/>
    </location>
</feature>
<evidence type="ECO:0000256" key="6">
    <source>
        <dbReference type="ARBA" id="ARBA00023136"/>
    </source>
</evidence>
<dbReference type="PROSITE" id="PS50850">
    <property type="entry name" value="MFS"/>
    <property type="match status" value="1"/>
</dbReference>
<feature type="transmembrane region" description="Helical" evidence="8">
    <location>
        <begin position="351"/>
        <end position="368"/>
    </location>
</feature>
<dbReference type="NCBIfam" id="TIGR00879">
    <property type="entry name" value="SP"/>
    <property type="match status" value="1"/>
</dbReference>
<dbReference type="InterPro" id="IPR050360">
    <property type="entry name" value="MFS_Sugar_Transporters"/>
</dbReference>
<dbReference type="OrthoDB" id="6612291at2759"/>
<dbReference type="PANTHER" id="PTHR48022:SF80">
    <property type="entry name" value="SUGAR TRANSPORTER, PUTATIVE (AFU_ORTHOLOGUE AFUA_3G12170)-RELATED"/>
    <property type="match status" value="1"/>
</dbReference>
<dbReference type="PROSITE" id="PS00216">
    <property type="entry name" value="SUGAR_TRANSPORT_1"/>
    <property type="match status" value="2"/>
</dbReference>
<evidence type="ECO:0000256" key="3">
    <source>
        <dbReference type="ARBA" id="ARBA00022448"/>
    </source>
</evidence>
<dbReference type="EMBL" id="CP069041">
    <property type="protein sequence ID" value="QRD05843.1"/>
    <property type="molecule type" value="Genomic_DNA"/>
</dbReference>
<dbReference type="Gene3D" id="1.20.1250.20">
    <property type="entry name" value="MFS general substrate transporter like domains"/>
    <property type="match status" value="1"/>
</dbReference>
<dbReference type="PANTHER" id="PTHR48022">
    <property type="entry name" value="PLASTIDIC GLUCOSE TRANSPORTER 4"/>
    <property type="match status" value="1"/>
</dbReference>
<feature type="transmembrane region" description="Helical" evidence="8">
    <location>
        <begin position="31"/>
        <end position="55"/>
    </location>
</feature>
<evidence type="ECO:0000256" key="4">
    <source>
        <dbReference type="ARBA" id="ARBA00022692"/>
    </source>
</evidence>
<dbReference type="PRINTS" id="PR00171">
    <property type="entry name" value="SUGRTRNSPORT"/>
</dbReference>
<comment type="similarity">
    <text evidence="2 7">Belongs to the major facilitator superfamily. Sugar transporter (TC 2.A.1.1) family.</text>
</comment>
<dbReference type="Proteomes" id="UP000663193">
    <property type="component" value="Chromosome 19"/>
</dbReference>
<organism evidence="10 11">
    <name type="scientific">Phaeosphaeria nodorum (strain SN15 / ATCC MYA-4574 / FGSC 10173)</name>
    <name type="common">Glume blotch fungus</name>
    <name type="synonym">Parastagonospora nodorum</name>
    <dbReference type="NCBI Taxonomy" id="321614"/>
    <lineage>
        <taxon>Eukaryota</taxon>
        <taxon>Fungi</taxon>
        <taxon>Dikarya</taxon>
        <taxon>Ascomycota</taxon>
        <taxon>Pezizomycotina</taxon>
        <taxon>Dothideomycetes</taxon>
        <taxon>Pleosporomycetidae</taxon>
        <taxon>Pleosporales</taxon>
        <taxon>Pleosporineae</taxon>
        <taxon>Phaeosphaeriaceae</taxon>
        <taxon>Parastagonospora</taxon>
    </lineage>
</organism>
<accession>A0A7U2I9S4</accession>
<evidence type="ECO:0000256" key="1">
    <source>
        <dbReference type="ARBA" id="ARBA00004141"/>
    </source>
</evidence>
<evidence type="ECO:0000313" key="10">
    <source>
        <dbReference type="EMBL" id="QRD05843.1"/>
    </source>
</evidence>
<feature type="transmembrane region" description="Helical" evidence="8">
    <location>
        <begin position="67"/>
        <end position="91"/>
    </location>
</feature>
<feature type="transmembrane region" description="Helical" evidence="8">
    <location>
        <begin position="103"/>
        <end position="121"/>
    </location>
</feature>
<feature type="non-terminal residue" evidence="10">
    <location>
        <position position="530"/>
    </location>
</feature>
<evidence type="ECO:0000256" key="2">
    <source>
        <dbReference type="ARBA" id="ARBA00010992"/>
    </source>
</evidence>
<keyword evidence="11" id="KW-1185">Reference proteome</keyword>
<dbReference type="FunFam" id="1.20.1250.20:FF:000090">
    <property type="entry name" value="MFS sugar transporter, putative"/>
    <property type="match status" value="1"/>
</dbReference>
<keyword evidence="4 8" id="KW-0812">Transmembrane</keyword>
<dbReference type="InterPro" id="IPR005828">
    <property type="entry name" value="MFS_sugar_transport-like"/>
</dbReference>
<dbReference type="InterPro" id="IPR005829">
    <property type="entry name" value="Sugar_transporter_CS"/>
</dbReference>
<evidence type="ECO:0000256" key="8">
    <source>
        <dbReference type="SAM" id="Phobius"/>
    </source>
</evidence>
<evidence type="ECO:0000256" key="7">
    <source>
        <dbReference type="RuleBase" id="RU003346"/>
    </source>
</evidence>
<dbReference type="GO" id="GO:0022857">
    <property type="term" value="F:transmembrane transporter activity"/>
    <property type="evidence" value="ECO:0007669"/>
    <property type="project" value="InterPro"/>
</dbReference>
<feature type="domain" description="Major facilitator superfamily (MFS) profile" evidence="9">
    <location>
        <begin position="33"/>
        <end position="477"/>
    </location>
</feature>
<dbReference type="InterPro" id="IPR020846">
    <property type="entry name" value="MFS_dom"/>
</dbReference>